<dbReference type="EMBL" id="HBNR01061335">
    <property type="protein sequence ID" value="CAE4630669.1"/>
    <property type="molecule type" value="Transcribed_RNA"/>
</dbReference>
<sequence>MRTPLLRDSFGCQGAGDVEEGGPSGAPTGGQHSVLVRLSAAVGSLWKHVRAVVEVARSEEYLLHPKSRRRWIRTSLSLVSVVFTINDIISIDNVPQLFLWLTADSTTLAMCLFLDAEVLDIAVSAALGIYVLVFSVVPFAAPSLSSDADSAAVLVWASAVPILTLCGCRVQGTAFLALMTTLVAGFKLLACGGLMALLGLIPGPLAFGASLLLESSFVDSFCQQAAMERLLVNGSHGIITVDVPSGALTNVDAGVRTIFEGVELTGRRFDDLLQVVDEHPAVPMSELVRAYREKTASFATFDVCGMALDCHIIPFVYVAETLLLCIQGVGETRPRSERRGRPLDALQAQDEDTETLFSVTASIVEEEARSQRRAPGEAPASGAAAPGPAERTEAEGKTVPAPGPAFPEGPPEMRPQPPESPPPPRRLAPGLAVPMPCVVPMPRMVSPRRMLRPPGGAQGVHRAAKLGRWPWARFERKHRRMMQGFAETPTRTVDEALHGIARSLNVRGRGCCPRHILYLRLYERLLGLIQMTCDKGLRPFDYFQCQACLAMNTEPPDPEFLLCQVCLAFHQDAGAAEGEEWNWAVTGPVAGGEELQGGWDEQQQERSAAGASAGGKELEGDWEEQQQEPAAAGAAAGGEDAAAGGWQADSEAAEAARGWQADDEASEAASPGADQEAATSEGSLAYKHTIDAADSGVDATRSPVEREGSATEAPRAGGEAAEAAGSDDDPGVISGSEDE</sequence>
<feature type="transmembrane region" description="Helical" evidence="2">
    <location>
        <begin position="153"/>
        <end position="176"/>
    </location>
</feature>
<feature type="transmembrane region" description="Helical" evidence="2">
    <location>
        <begin position="121"/>
        <end position="141"/>
    </location>
</feature>
<evidence type="ECO:0000313" key="3">
    <source>
        <dbReference type="EMBL" id="CAE4630669.1"/>
    </source>
</evidence>
<dbReference type="AlphaFoldDB" id="A0A7S4S0D9"/>
<evidence type="ECO:0000256" key="1">
    <source>
        <dbReference type="SAM" id="MobiDB-lite"/>
    </source>
</evidence>
<accession>A0A7S4S0D9</accession>
<keyword evidence="2" id="KW-1133">Transmembrane helix</keyword>
<protein>
    <submittedName>
        <fullName evidence="3">Uncharacterized protein</fullName>
    </submittedName>
</protein>
<feature type="region of interest" description="Disordered" evidence="1">
    <location>
        <begin position="1"/>
        <end position="26"/>
    </location>
</feature>
<keyword evidence="2" id="KW-0472">Membrane</keyword>
<proteinExistence type="predicted"/>
<reference evidence="3" key="1">
    <citation type="submission" date="2021-01" db="EMBL/GenBank/DDBJ databases">
        <authorList>
            <person name="Corre E."/>
            <person name="Pelletier E."/>
            <person name="Niang G."/>
            <person name="Scheremetjew M."/>
            <person name="Finn R."/>
            <person name="Kale V."/>
            <person name="Holt S."/>
            <person name="Cochrane G."/>
            <person name="Meng A."/>
            <person name="Brown T."/>
            <person name="Cohen L."/>
        </authorList>
    </citation>
    <scope>NUCLEOTIDE SEQUENCE</scope>
    <source>
        <strain evidence="3">CCMP3105</strain>
    </source>
</reference>
<feature type="region of interest" description="Disordered" evidence="1">
    <location>
        <begin position="330"/>
        <end position="354"/>
    </location>
</feature>
<feature type="region of interest" description="Disordered" evidence="1">
    <location>
        <begin position="589"/>
        <end position="739"/>
    </location>
</feature>
<feature type="compositionally biased region" description="Low complexity" evidence="1">
    <location>
        <begin position="627"/>
        <end position="648"/>
    </location>
</feature>
<feature type="compositionally biased region" description="Pro residues" evidence="1">
    <location>
        <begin position="401"/>
        <end position="426"/>
    </location>
</feature>
<feature type="compositionally biased region" description="Low complexity" evidence="1">
    <location>
        <begin position="710"/>
        <end position="724"/>
    </location>
</feature>
<feature type="compositionally biased region" description="Basic and acidic residues" evidence="1">
    <location>
        <begin position="332"/>
        <end position="342"/>
    </location>
</feature>
<gene>
    <name evidence="3" type="ORF">AMON00008_LOCUS43198</name>
</gene>
<feature type="region of interest" description="Disordered" evidence="1">
    <location>
        <begin position="366"/>
        <end position="428"/>
    </location>
</feature>
<feature type="compositionally biased region" description="Low complexity" evidence="1">
    <location>
        <begin position="376"/>
        <end position="389"/>
    </location>
</feature>
<name>A0A7S4S0D9_9DINO</name>
<organism evidence="3">
    <name type="scientific">Alexandrium monilatum</name>
    <dbReference type="NCBI Taxonomy" id="311494"/>
    <lineage>
        <taxon>Eukaryota</taxon>
        <taxon>Sar</taxon>
        <taxon>Alveolata</taxon>
        <taxon>Dinophyceae</taxon>
        <taxon>Gonyaulacales</taxon>
        <taxon>Pyrocystaceae</taxon>
        <taxon>Alexandrium</taxon>
    </lineage>
</organism>
<keyword evidence="2" id="KW-0812">Transmembrane</keyword>
<evidence type="ECO:0000256" key="2">
    <source>
        <dbReference type="SAM" id="Phobius"/>
    </source>
</evidence>
<feature type="compositionally biased region" description="Acidic residues" evidence="1">
    <location>
        <begin position="725"/>
        <end position="739"/>
    </location>
</feature>